<dbReference type="RefSeq" id="XP_022314799.1">
    <property type="nucleotide sequence ID" value="XM_022459091.1"/>
</dbReference>
<organism evidence="1 2">
    <name type="scientific">Crassostrea virginica</name>
    <name type="common">Eastern oyster</name>
    <dbReference type="NCBI Taxonomy" id="6565"/>
    <lineage>
        <taxon>Eukaryota</taxon>
        <taxon>Metazoa</taxon>
        <taxon>Spiralia</taxon>
        <taxon>Lophotrochozoa</taxon>
        <taxon>Mollusca</taxon>
        <taxon>Bivalvia</taxon>
        <taxon>Autobranchia</taxon>
        <taxon>Pteriomorphia</taxon>
        <taxon>Ostreida</taxon>
        <taxon>Ostreoidea</taxon>
        <taxon>Ostreidae</taxon>
        <taxon>Crassostrea</taxon>
    </lineage>
</organism>
<sequence>MDVNSAGILENNNTQFSNMECGAVHGLKRRRTEDVWSEAPPDVAPLYRKRLIPISRNSGVYSTTEWKASGTSIFCPVMHDLFLNIHKYEQITTSQGDFFTGDIHGNYEKTISGNVVHLWKHDGDQRQFYIAQSLLFTVPQDFAIMQKILHSM</sequence>
<protein>
    <submittedName>
        <fullName evidence="2 3">Uncharacterized protein LOC111119189</fullName>
    </submittedName>
</protein>
<proteinExistence type="predicted"/>
<name>A0A8B8CG66_CRAVI</name>
<dbReference type="OrthoDB" id="691673at2759"/>
<dbReference type="KEGG" id="cvn:111119189"/>
<evidence type="ECO:0000313" key="2">
    <source>
        <dbReference type="RefSeq" id="XP_022314798.1"/>
    </source>
</evidence>
<evidence type="ECO:0000313" key="1">
    <source>
        <dbReference type="Proteomes" id="UP000694844"/>
    </source>
</evidence>
<dbReference type="RefSeq" id="XP_022314798.1">
    <property type="nucleotide sequence ID" value="XM_022459090.1"/>
</dbReference>
<evidence type="ECO:0000313" key="3">
    <source>
        <dbReference type="RefSeq" id="XP_022314799.1"/>
    </source>
</evidence>
<gene>
    <name evidence="2 3" type="primary">LOC111119189</name>
</gene>
<dbReference type="GeneID" id="111119189"/>
<reference evidence="2 3" key="1">
    <citation type="submission" date="2025-04" db="UniProtKB">
        <authorList>
            <consortium name="RefSeq"/>
        </authorList>
    </citation>
    <scope>IDENTIFICATION</scope>
    <source>
        <tissue evidence="2 3">Whole sample</tissue>
    </source>
</reference>
<accession>A0A8B8CG66</accession>
<dbReference type="Proteomes" id="UP000694844">
    <property type="component" value="Chromosome 2"/>
</dbReference>
<keyword evidence="1" id="KW-1185">Reference proteome</keyword>
<dbReference type="AlphaFoldDB" id="A0A8B8CG66"/>